<feature type="chain" id="PRO_5013064531" evidence="1">
    <location>
        <begin position="32"/>
        <end position="136"/>
    </location>
</feature>
<organism evidence="2 3">
    <name type="scientific">Flavisolibacter ginsengisoli DSM 18119</name>
    <dbReference type="NCBI Taxonomy" id="1121884"/>
    <lineage>
        <taxon>Bacteria</taxon>
        <taxon>Pseudomonadati</taxon>
        <taxon>Bacteroidota</taxon>
        <taxon>Chitinophagia</taxon>
        <taxon>Chitinophagales</taxon>
        <taxon>Chitinophagaceae</taxon>
        <taxon>Flavisolibacter</taxon>
    </lineage>
</organism>
<dbReference type="Proteomes" id="UP000184048">
    <property type="component" value="Unassembled WGS sequence"/>
</dbReference>
<reference evidence="2 3" key="1">
    <citation type="submission" date="2016-11" db="EMBL/GenBank/DDBJ databases">
        <authorList>
            <person name="Jaros S."/>
            <person name="Januszkiewicz K."/>
            <person name="Wedrychowicz H."/>
        </authorList>
    </citation>
    <scope>NUCLEOTIDE SEQUENCE [LARGE SCALE GENOMIC DNA]</scope>
    <source>
        <strain evidence="2 3">DSM 18119</strain>
    </source>
</reference>
<sequence>MKTQTKNPMRTIATSILFFLVILVSGTSAMAHDVTGNQKPGINYLGKSEGQHVVQVNFENANSQPWALSVQDADGNILYTTKFNEQNFSKKFQVAQGDAPDVKLTFVFTSGKTRHTQTLEINTSSYTVEDVTVTKL</sequence>
<feature type="signal peptide" evidence="1">
    <location>
        <begin position="1"/>
        <end position="31"/>
    </location>
</feature>
<dbReference type="RefSeq" id="WP_072834936.1">
    <property type="nucleotide sequence ID" value="NZ_FQUU01000006.1"/>
</dbReference>
<evidence type="ECO:0000256" key="1">
    <source>
        <dbReference type="SAM" id="SignalP"/>
    </source>
</evidence>
<dbReference type="EMBL" id="FQUU01000006">
    <property type="protein sequence ID" value="SHF08039.1"/>
    <property type="molecule type" value="Genomic_DNA"/>
</dbReference>
<keyword evidence="3" id="KW-1185">Reference proteome</keyword>
<dbReference type="AlphaFoldDB" id="A0A1M4YQA7"/>
<accession>A0A1M4YQA7</accession>
<evidence type="ECO:0000313" key="3">
    <source>
        <dbReference type="Proteomes" id="UP000184048"/>
    </source>
</evidence>
<evidence type="ECO:0000313" key="2">
    <source>
        <dbReference type="EMBL" id="SHF08039.1"/>
    </source>
</evidence>
<keyword evidence="1" id="KW-0732">Signal</keyword>
<gene>
    <name evidence="2" type="ORF">SAMN02745131_01725</name>
</gene>
<protein>
    <submittedName>
        <fullName evidence="2">Uncharacterized protein</fullName>
    </submittedName>
</protein>
<proteinExistence type="predicted"/>
<name>A0A1M4YQA7_9BACT</name>
<dbReference type="OrthoDB" id="675554at2"/>